<evidence type="ECO:0000313" key="2">
    <source>
        <dbReference type="EMBL" id="SVP89415.1"/>
    </source>
</evidence>
<dbReference type="EMBL" id="UIVT01000001">
    <property type="protein sequence ID" value="SVP88243.1"/>
    <property type="molecule type" value="Genomic_DNA"/>
</dbReference>
<gene>
    <name evidence="1" type="ORF">TAT_000010700</name>
    <name evidence="2" type="ORF">TAV_000010500</name>
</gene>
<dbReference type="EMBL" id="UIVS01000001">
    <property type="protein sequence ID" value="SVP89415.1"/>
    <property type="molecule type" value="Genomic_DNA"/>
</dbReference>
<dbReference type="VEuPathDB" id="PiroplasmaDB:TA19815"/>
<evidence type="ECO:0000313" key="1">
    <source>
        <dbReference type="EMBL" id="SVP88243.1"/>
    </source>
</evidence>
<proteinExistence type="predicted"/>
<name>A0A3B0N2G0_THEAN</name>
<reference evidence="1" key="1">
    <citation type="submission" date="2018-07" db="EMBL/GenBank/DDBJ databases">
        <authorList>
            <person name="Quirk P.G."/>
            <person name="Krulwich T.A."/>
        </authorList>
    </citation>
    <scope>NUCLEOTIDE SEQUENCE</scope>
    <source>
        <strain evidence="1">Anand</strain>
    </source>
</reference>
<sequence>MNVNIPEEVKKQIPAGSKAVYQEGSSFEFRLKIHLLNDRLPFLDTNHELHKIYKFLVNNPSYYLYNNDKQAVPSLLHELYEHIFLDDKDNLDKRIKPDENVIEGYSDSD</sequence>
<protein>
    <recommendedName>
        <fullName evidence="3">SURP motif domain-containing protein</fullName>
    </recommendedName>
</protein>
<organism evidence="1">
    <name type="scientific">Theileria annulata</name>
    <dbReference type="NCBI Taxonomy" id="5874"/>
    <lineage>
        <taxon>Eukaryota</taxon>
        <taxon>Sar</taxon>
        <taxon>Alveolata</taxon>
        <taxon>Apicomplexa</taxon>
        <taxon>Aconoidasida</taxon>
        <taxon>Piroplasmida</taxon>
        <taxon>Theileriidae</taxon>
        <taxon>Theileria</taxon>
    </lineage>
</organism>
<evidence type="ECO:0008006" key="3">
    <source>
        <dbReference type="Google" id="ProtNLM"/>
    </source>
</evidence>
<accession>A0A3B0N2G0</accession>
<dbReference type="AlphaFoldDB" id="A0A3B0N2G0"/>